<feature type="region of interest" description="Disordered" evidence="1">
    <location>
        <begin position="54"/>
        <end position="100"/>
    </location>
</feature>
<protein>
    <submittedName>
        <fullName evidence="2">Uncharacterized protein</fullName>
    </submittedName>
</protein>
<evidence type="ECO:0000256" key="1">
    <source>
        <dbReference type="SAM" id="MobiDB-lite"/>
    </source>
</evidence>
<name>A0ABQ8SQB4_PERAM</name>
<evidence type="ECO:0000313" key="3">
    <source>
        <dbReference type="Proteomes" id="UP001148838"/>
    </source>
</evidence>
<feature type="compositionally biased region" description="Basic and acidic residues" evidence="1">
    <location>
        <begin position="61"/>
        <end position="90"/>
    </location>
</feature>
<organism evidence="2 3">
    <name type="scientific">Periplaneta americana</name>
    <name type="common">American cockroach</name>
    <name type="synonym">Blatta americana</name>
    <dbReference type="NCBI Taxonomy" id="6978"/>
    <lineage>
        <taxon>Eukaryota</taxon>
        <taxon>Metazoa</taxon>
        <taxon>Ecdysozoa</taxon>
        <taxon>Arthropoda</taxon>
        <taxon>Hexapoda</taxon>
        <taxon>Insecta</taxon>
        <taxon>Pterygota</taxon>
        <taxon>Neoptera</taxon>
        <taxon>Polyneoptera</taxon>
        <taxon>Dictyoptera</taxon>
        <taxon>Blattodea</taxon>
        <taxon>Blattoidea</taxon>
        <taxon>Blattidae</taxon>
        <taxon>Blattinae</taxon>
        <taxon>Periplaneta</taxon>
    </lineage>
</organism>
<proteinExistence type="predicted"/>
<keyword evidence="3" id="KW-1185">Reference proteome</keyword>
<evidence type="ECO:0000313" key="2">
    <source>
        <dbReference type="EMBL" id="KAJ4436376.1"/>
    </source>
</evidence>
<comment type="caution">
    <text evidence="2">The sequence shown here is derived from an EMBL/GenBank/DDBJ whole genome shotgun (WGS) entry which is preliminary data.</text>
</comment>
<sequence length="297" mass="33841">MVKVCQRKKERKIMQVTLKDRIRNVDLRKNTGMKDAVQVADELKWKWGGHVARMRSESGMQEDREPDERIHSHRERGSSERSLQEADQRGKNCGRKRQSVKSEMCSKVPAAMRMNCNSEMMQSARQNHYIKERTGDSTKTLALAQQKDAVCVSTQPLGGLGLRYFSTCLGVCGGFSNYKANIRTDSSQFTARLSWLVLLAQSLAFTESRTPDLQRRSAELRTQVPQLRSTALELRASGSTVTDTIQVALWSRSWLHCYTRLSRLLSKSASNNNGLLTDSHLRLFHSFWRVRGRSTDV</sequence>
<gene>
    <name evidence="2" type="ORF">ANN_19008</name>
</gene>
<dbReference type="EMBL" id="JAJSOF020000023">
    <property type="protein sequence ID" value="KAJ4436376.1"/>
    <property type="molecule type" value="Genomic_DNA"/>
</dbReference>
<dbReference type="Proteomes" id="UP001148838">
    <property type="component" value="Unassembled WGS sequence"/>
</dbReference>
<accession>A0ABQ8SQB4</accession>
<reference evidence="2 3" key="1">
    <citation type="journal article" date="2022" name="Allergy">
        <title>Genome assembly and annotation of Periplaneta americana reveal a comprehensive cockroach allergen profile.</title>
        <authorList>
            <person name="Wang L."/>
            <person name="Xiong Q."/>
            <person name="Saelim N."/>
            <person name="Wang L."/>
            <person name="Nong W."/>
            <person name="Wan A.T."/>
            <person name="Shi M."/>
            <person name="Liu X."/>
            <person name="Cao Q."/>
            <person name="Hui J.H.L."/>
            <person name="Sookrung N."/>
            <person name="Leung T.F."/>
            <person name="Tungtrongchitr A."/>
            <person name="Tsui S.K.W."/>
        </authorList>
    </citation>
    <scope>NUCLEOTIDE SEQUENCE [LARGE SCALE GENOMIC DNA]</scope>
    <source>
        <tissue evidence="2">Whole body-01</tissue>
    </source>
</reference>